<feature type="domain" description="Methyltransferase" evidence="2">
    <location>
        <begin position="108"/>
        <end position="208"/>
    </location>
</feature>
<dbReference type="InterPro" id="IPR029063">
    <property type="entry name" value="SAM-dependent_MTases_sf"/>
</dbReference>
<dbReference type="PANTHER" id="PTHR35897">
    <property type="entry name" value="METHYLTRANSFERASE AUSD"/>
    <property type="match status" value="1"/>
</dbReference>
<proteinExistence type="predicted"/>
<dbReference type="PANTHER" id="PTHR35897:SF2">
    <property type="entry name" value="METHYLTRANSFERASE DOMAIN-CONTAINING PROTEIN"/>
    <property type="match status" value="1"/>
</dbReference>
<dbReference type="InterPro" id="IPR051654">
    <property type="entry name" value="Meroterpenoid_MTases"/>
</dbReference>
<dbReference type="Proteomes" id="UP001583177">
    <property type="component" value="Unassembled WGS sequence"/>
</dbReference>
<reference evidence="3 4" key="1">
    <citation type="journal article" date="2024" name="IMA Fungus">
        <title>IMA Genome - F19 : A genome assembly and annotation guide to empower mycologists, including annotated draft genome sequences of Ceratocystis pirilliformis, Diaporthe australafricana, Fusarium ophioides, Paecilomyces lecythidis, and Sporothrix stenoceras.</title>
        <authorList>
            <person name="Aylward J."/>
            <person name="Wilson A.M."/>
            <person name="Visagie C.M."/>
            <person name="Spraker J."/>
            <person name="Barnes I."/>
            <person name="Buitendag C."/>
            <person name="Ceriani C."/>
            <person name="Del Mar Angel L."/>
            <person name="du Plessis D."/>
            <person name="Fuchs T."/>
            <person name="Gasser K."/>
            <person name="Kramer D."/>
            <person name="Li W."/>
            <person name="Munsamy K."/>
            <person name="Piso A."/>
            <person name="Price J.L."/>
            <person name="Sonnekus B."/>
            <person name="Thomas C."/>
            <person name="van der Nest A."/>
            <person name="van Dijk A."/>
            <person name="van Heerden A."/>
            <person name="van Vuuren N."/>
            <person name="Yilmaz N."/>
            <person name="Duong T.A."/>
            <person name="van der Merwe N.A."/>
            <person name="Wingfield M.J."/>
            <person name="Wingfield B.D."/>
        </authorList>
    </citation>
    <scope>NUCLEOTIDE SEQUENCE [LARGE SCALE GENOMIC DNA]</scope>
    <source>
        <strain evidence="3 4">CMW 18300</strain>
    </source>
</reference>
<dbReference type="CDD" id="cd02440">
    <property type="entry name" value="AdoMet_MTases"/>
    <property type="match status" value="1"/>
</dbReference>
<dbReference type="Gene3D" id="3.40.50.150">
    <property type="entry name" value="Vaccinia Virus protein VP39"/>
    <property type="match status" value="1"/>
</dbReference>
<dbReference type="EMBL" id="JAWRVE010000012">
    <property type="protein sequence ID" value="KAL1878149.1"/>
    <property type="molecule type" value="Genomic_DNA"/>
</dbReference>
<evidence type="ECO:0000313" key="4">
    <source>
        <dbReference type="Proteomes" id="UP001583177"/>
    </source>
</evidence>
<dbReference type="SUPFAM" id="SSF53335">
    <property type="entry name" value="S-adenosyl-L-methionine-dependent methyltransferases"/>
    <property type="match status" value="1"/>
</dbReference>
<comment type="caution">
    <text evidence="3">The sequence shown here is derived from an EMBL/GenBank/DDBJ whole genome shotgun (WGS) entry which is preliminary data.</text>
</comment>
<sequence length="288" mass="32161">MSEAKPAPSSEGKQSDAAAPHFGSKDRSVTWYENTFSGVPADCRELLENYSQIPPDEVNHHVISMRDKAWDVFPYPCIGQFKFLRLSLYELPSYASMVRRLKQGARYLDIGCCLGQDLRKLVHDGAPAENLYGAELNAPFIDLSYEFFRDKGLAVNFVEADALVLSADSPLSKLKGTIDFVHLAMVLHCFGREDQRVVLENCVSILRPERGSLILGTAVGDLEGSQAPAGHYMHSAETFKELWAEISERTGVEFDCRAHLDDGLGIAEAKRNFGFNKARRLVFEVKRL</sequence>
<accession>A0ABR3XRF7</accession>
<evidence type="ECO:0000259" key="2">
    <source>
        <dbReference type="Pfam" id="PF13649"/>
    </source>
</evidence>
<dbReference type="Pfam" id="PF13649">
    <property type="entry name" value="Methyltransf_25"/>
    <property type="match status" value="1"/>
</dbReference>
<dbReference type="InterPro" id="IPR041698">
    <property type="entry name" value="Methyltransf_25"/>
</dbReference>
<feature type="region of interest" description="Disordered" evidence="1">
    <location>
        <begin position="1"/>
        <end position="22"/>
    </location>
</feature>
<gene>
    <name evidence="3" type="ORF">Daus18300_002065</name>
</gene>
<keyword evidence="4" id="KW-1185">Reference proteome</keyword>
<name>A0ABR3XRF7_9PEZI</name>
<organism evidence="3 4">
    <name type="scientific">Diaporthe australafricana</name>
    <dbReference type="NCBI Taxonomy" id="127596"/>
    <lineage>
        <taxon>Eukaryota</taxon>
        <taxon>Fungi</taxon>
        <taxon>Dikarya</taxon>
        <taxon>Ascomycota</taxon>
        <taxon>Pezizomycotina</taxon>
        <taxon>Sordariomycetes</taxon>
        <taxon>Sordariomycetidae</taxon>
        <taxon>Diaporthales</taxon>
        <taxon>Diaporthaceae</taxon>
        <taxon>Diaporthe</taxon>
    </lineage>
</organism>
<evidence type="ECO:0000256" key="1">
    <source>
        <dbReference type="SAM" id="MobiDB-lite"/>
    </source>
</evidence>
<protein>
    <recommendedName>
        <fullName evidence="2">Methyltransferase domain-containing protein</fullName>
    </recommendedName>
</protein>
<evidence type="ECO:0000313" key="3">
    <source>
        <dbReference type="EMBL" id="KAL1878149.1"/>
    </source>
</evidence>